<gene>
    <name evidence="1" type="ORF">NYF23_03900</name>
</gene>
<organism evidence="1 2">
    <name type="scientific">SAR92 clade bacterium H455</name>
    <dbReference type="NCBI Taxonomy" id="2974818"/>
    <lineage>
        <taxon>Bacteria</taxon>
        <taxon>Pseudomonadati</taxon>
        <taxon>Pseudomonadota</taxon>
        <taxon>Gammaproteobacteria</taxon>
        <taxon>Cellvibrionales</taxon>
        <taxon>Porticoccaceae</taxon>
        <taxon>SAR92 clade</taxon>
    </lineage>
</organism>
<sequence>MFTVDFNSDHKFSTDFFNEPPPNQNPLIGATRRETTENCCDLQTLIAHLETNEHSLLPAGAGYGLYLTMECVKNALYFEDSYRDCSEKITELINSTSDPKYFASFFDNPPPNQSPVIGSNRGDTTTNCSDLLTLIAHLETNEEVFATDGAGHGLYLMIACANNALRFENGYRDLIEAHSRLGHELDNLESREEHEKYSEKRRKDFAQKILNAGNYQLNNSDTEKNTDI</sequence>
<keyword evidence="2" id="KW-1185">Reference proteome</keyword>
<name>A0ABY5TSX6_9GAMM</name>
<evidence type="ECO:0000313" key="2">
    <source>
        <dbReference type="Proteomes" id="UP001059934"/>
    </source>
</evidence>
<dbReference type="EMBL" id="CP103416">
    <property type="protein sequence ID" value="UVW35761.1"/>
    <property type="molecule type" value="Genomic_DNA"/>
</dbReference>
<protein>
    <submittedName>
        <fullName evidence="1">Uncharacterized protein</fullName>
    </submittedName>
</protein>
<reference evidence="1" key="1">
    <citation type="submission" date="2022-08" db="EMBL/GenBank/DDBJ databases">
        <title>Catabolic pathway analysis in culturable SAR92 clade bacteria reveals their overlooked roles in DMSP degradation in coastal seas.</title>
        <authorList>
            <person name="He X."/>
            <person name="Zhang X."/>
            <person name="Zhang Y."/>
        </authorList>
    </citation>
    <scope>NUCLEOTIDE SEQUENCE</scope>
    <source>
        <strain evidence="1">H455</strain>
    </source>
</reference>
<accession>A0ABY5TSX6</accession>
<proteinExistence type="predicted"/>
<evidence type="ECO:0000313" key="1">
    <source>
        <dbReference type="EMBL" id="UVW35761.1"/>
    </source>
</evidence>
<dbReference type="Proteomes" id="UP001059934">
    <property type="component" value="Chromosome"/>
</dbReference>